<feature type="transmembrane region" description="Helical" evidence="6">
    <location>
        <begin position="453"/>
        <end position="472"/>
    </location>
</feature>
<keyword evidence="8" id="KW-1185">Reference proteome</keyword>
<evidence type="ECO:0000256" key="4">
    <source>
        <dbReference type="ARBA" id="ARBA00022989"/>
    </source>
</evidence>
<dbReference type="InterPro" id="IPR002797">
    <property type="entry name" value="Polysacc_synth"/>
</dbReference>
<feature type="transmembrane region" description="Helical" evidence="6">
    <location>
        <begin position="393"/>
        <end position="414"/>
    </location>
</feature>
<reference evidence="7 8" key="1">
    <citation type="submission" date="2018-10" db="EMBL/GenBank/DDBJ databases">
        <title>Xanthobacter tagetidis genome sequencing and assembly.</title>
        <authorList>
            <person name="Maclea K.S."/>
            <person name="Goen A.E."/>
            <person name="Fatima S.A."/>
        </authorList>
    </citation>
    <scope>NUCLEOTIDE SEQUENCE [LARGE SCALE GENOMIC DNA]</scope>
    <source>
        <strain evidence="7 8">ATCC 700314</strain>
    </source>
</reference>
<feature type="transmembrane region" description="Helical" evidence="6">
    <location>
        <begin position="257"/>
        <end position="279"/>
    </location>
</feature>
<dbReference type="InterPro" id="IPR050833">
    <property type="entry name" value="Poly_Biosynth_Transport"/>
</dbReference>
<dbReference type="GO" id="GO:0005886">
    <property type="term" value="C:plasma membrane"/>
    <property type="evidence" value="ECO:0007669"/>
    <property type="project" value="UniProtKB-SubCell"/>
</dbReference>
<dbReference type="PANTHER" id="PTHR30250">
    <property type="entry name" value="PST FAMILY PREDICTED COLANIC ACID TRANSPORTER"/>
    <property type="match status" value="1"/>
</dbReference>
<protein>
    <submittedName>
        <fullName evidence="7">Lipopolysaccharide biosynthesis protein</fullName>
    </submittedName>
</protein>
<dbReference type="OrthoDB" id="9180265at2"/>
<comment type="subcellular location">
    <subcellularLocation>
        <location evidence="1">Cell membrane</location>
        <topology evidence="1">Multi-pass membrane protein</topology>
    </subcellularLocation>
</comment>
<evidence type="ECO:0000256" key="3">
    <source>
        <dbReference type="ARBA" id="ARBA00022692"/>
    </source>
</evidence>
<dbReference type="Pfam" id="PF01943">
    <property type="entry name" value="Polysacc_synt"/>
    <property type="match status" value="1"/>
</dbReference>
<feature type="transmembrane region" description="Helical" evidence="6">
    <location>
        <begin position="16"/>
        <end position="38"/>
    </location>
</feature>
<dbReference type="RefSeq" id="WP_121621989.1">
    <property type="nucleotide sequence ID" value="NZ_JACIIW010000003.1"/>
</dbReference>
<accession>A0A3L7ALH8</accession>
<name>A0A3L7ALH8_9HYPH</name>
<organism evidence="7 8">
    <name type="scientific">Xanthobacter tagetidis</name>
    <dbReference type="NCBI Taxonomy" id="60216"/>
    <lineage>
        <taxon>Bacteria</taxon>
        <taxon>Pseudomonadati</taxon>
        <taxon>Pseudomonadota</taxon>
        <taxon>Alphaproteobacteria</taxon>
        <taxon>Hyphomicrobiales</taxon>
        <taxon>Xanthobacteraceae</taxon>
        <taxon>Xanthobacter</taxon>
    </lineage>
</organism>
<keyword evidence="4 6" id="KW-1133">Transmembrane helix</keyword>
<evidence type="ECO:0000313" key="8">
    <source>
        <dbReference type="Proteomes" id="UP000269692"/>
    </source>
</evidence>
<evidence type="ECO:0000256" key="2">
    <source>
        <dbReference type="ARBA" id="ARBA00022475"/>
    </source>
</evidence>
<feature type="transmembrane region" description="Helical" evidence="6">
    <location>
        <begin position="300"/>
        <end position="318"/>
    </location>
</feature>
<dbReference type="AlphaFoldDB" id="A0A3L7ALH8"/>
<gene>
    <name evidence="7" type="ORF">D9R14_03860</name>
</gene>
<feature type="transmembrane region" description="Helical" evidence="6">
    <location>
        <begin position="153"/>
        <end position="172"/>
    </location>
</feature>
<sequence>MKYLPKSQTFAGRFSIYLIAGVSQQLINVALLPIFSHFLEPAEIGLLAVLAALEALLVISFDGAFAASCVHYYHVNKTESRDRTISRLFLVSLAVAAVLALASFVLIWPTWSLWTTLSPPSSMLVAILIAGAFFQRINLFAQQMYRTREQARPFAVIALVRISLLLVLSLLLVCVLDLGLLGVFLARALAAFLTMIIEIKPLARPALSPAPGTVVEPLLPIWLFAMPLLLQQLSGWARVFFDRILLSNFVGAPALGVYFAAGLAGQAFALLTITFDQTFAPWYYRKRSSGELDFRKKSTIVARVYLSGLGILCVVAMAVSPEIYHILFPGQFAEAGRIAPMIIAAQFINAAGQFFSKVLLFHRKTALIPVFSGVGMLIGFGCMIFLVNYLGVVAGALGLIVTNLIVLLGTWMAVRRIEEPDFSILFTLFMSSMLCVYGAILYQWGFAFELHSLAVRGAGVVVCILAVVPLIGSDGRALILGLLGRRGGI</sequence>
<keyword evidence="2" id="KW-1003">Cell membrane</keyword>
<keyword evidence="3 6" id="KW-0812">Transmembrane</keyword>
<feature type="transmembrane region" description="Helical" evidence="6">
    <location>
        <begin position="426"/>
        <end position="447"/>
    </location>
</feature>
<keyword evidence="5 6" id="KW-0472">Membrane</keyword>
<feature type="transmembrane region" description="Helical" evidence="6">
    <location>
        <begin position="44"/>
        <end position="67"/>
    </location>
</feature>
<feature type="transmembrane region" description="Helical" evidence="6">
    <location>
        <begin position="218"/>
        <end position="237"/>
    </location>
</feature>
<dbReference type="PANTHER" id="PTHR30250:SF11">
    <property type="entry name" value="O-ANTIGEN TRANSPORTER-RELATED"/>
    <property type="match status" value="1"/>
</dbReference>
<evidence type="ECO:0000256" key="6">
    <source>
        <dbReference type="SAM" id="Phobius"/>
    </source>
</evidence>
<evidence type="ECO:0000313" key="7">
    <source>
        <dbReference type="EMBL" id="RLP81137.1"/>
    </source>
</evidence>
<evidence type="ECO:0000256" key="5">
    <source>
        <dbReference type="ARBA" id="ARBA00023136"/>
    </source>
</evidence>
<dbReference type="EMBL" id="RCTF01000002">
    <property type="protein sequence ID" value="RLP81137.1"/>
    <property type="molecule type" value="Genomic_DNA"/>
</dbReference>
<comment type="caution">
    <text evidence="7">The sequence shown here is derived from an EMBL/GenBank/DDBJ whole genome shotgun (WGS) entry which is preliminary data.</text>
</comment>
<feature type="transmembrane region" description="Helical" evidence="6">
    <location>
        <begin position="123"/>
        <end position="141"/>
    </location>
</feature>
<evidence type="ECO:0000256" key="1">
    <source>
        <dbReference type="ARBA" id="ARBA00004651"/>
    </source>
</evidence>
<dbReference type="Proteomes" id="UP000269692">
    <property type="component" value="Unassembled WGS sequence"/>
</dbReference>
<proteinExistence type="predicted"/>
<feature type="transmembrane region" description="Helical" evidence="6">
    <location>
        <begin position="178"/>
        <end position="197"/>
    </location>
</feature>
<feature type="transmembrane region" description="Helical" evidence="6">
    <location>
        <begin position="367"/>
        <end position="387"/>
    </location>
</feature>
<feature type="transmembrane region" description="Helical" evidence="6">
    <location>
        <begin position="88"/>
        <end position="111"/>
    </location>
</feature>